<dbReference type="HOGENOM" id="CLU_195465_0_0_1"/>
<accession>A0A0A2L8C2</accession>
<evidence type="ECO:0000313" key="3">
    <source>
        <dbReference type="Proteomes" id="UP000030143"/>
    </source>
</evidence>
<proteinExistence type="predicted"/>
<evidence type="ECO:0000256" key="1">
    <source>
        <dbReference type="SAM" id="MobiDB-lite"/>
    </source>
</evidence>
<reference evidence="2 3" key="1">
    <citation type="journal article" date="2015" name="Mol. Plant Microbe Interact.">
        <title>Genome, transcriptome, and functional analyses of Penicillium expansum provide new insights into secondary metabolism and pathogenicity.</title>
        <authorList>
            <person name="Ballester A.R."/>
            <person name="Marcet-Houben M."/>
            <person name="Levin E."/>
            <person name="Sela N."/>
            <person name="Selma-Lazaro C."/>
            <person name="Carmona L."/>
            <person name="Wisniewski M."/>
            <person name="Droby S."/>
            <person name="Gonzalez-Candelas L."/>
            <person name="Gabaldon T."/>
        </authorList>
    </citation>
    <scope>NUCLEOTIDE SEQUENCE [LARGE SCALE GENOMIC DNA]</scope>
    <source>
        <strain evidence="2 3">MD-8</strain>
    </source>
</reference>
<dbReference type="PhylomeDB" id="A0A0A2L8C2"/>
<name>A0A0A2L8C2_PENEN</name>
<dbReference type="VEuPathDB" id="FungiDB:PEXP_079900"/>
<comment type="caution">
    <text evidence="2">The sequence shown here is derived from an EMBL/GenBank/DDBJ whole genome shotgun (WGS) entry which is preliminary data.</text>
</comment>
<gene>
    <name evidence="2" type="ORF">PEX2_103080</name>
</gene>
<feature type="region of interest" description="Disordered" evidence="1">
    <location>
        <begin position="19"/>
        <end position="55"/>
    </location>
</feature>
<dbReference type="RefSeq" id="XP_016593064.1">
    <property type="nucleotide sequence ID" value="XM_016747578.1"/>
</dbReference>
<feature type="compositionally biased region" description="Polar residues" evidence="1">
    <location>
        <begin position="19"/>
        <end position="41"/>
    </location>
</feature>
<sequence>MPLRIPSTLFIMDSVTDSIQYTKEQDSPNSPTNKASPTDKASPTPDDRKEPWREFKTVKDDVSVRKVRDMRLYGNNVNAHS</sequence>
<evidence type="ECO:0000313" key="2">
    <source>
        <dbReference type="EMBL" id="KGO49675.1"/>
    </source>
</evidence>
<dbReference type="OrthoDB" id="5421715at2759"/>
<dbReference type="GeneID" id="27682998"/>
<feature type="compositionally biased region" description="Basic and acidic residues" evidence="1">
    <location>
        <begin position="45"/>
        <end position="55"/>
    </location>
</feature>
<keyword evidence="3" id="KW-1185">Reference proteome</keyword>
<dbReference type="AlphaFoldDB" id="A0A0A2L8C2"/>
<protein>
    <submittedName>
        <fullName evidence="2">Uncharacterized protein</fullName>
    </submittedName>
</protein>
<dbReference type="EMBL" id="JQFZ01000372">
    <property type="protein sequence ID" value="KGO49675.1"/>
    <property type="molecule type" value="Genomic_DNA"/>
</dbReference>
<organism evidence="2 3">
    <name type="scientific">Penicillium expansum</name>
    <name type="common">Blue mold rot fungus</name>
    <dbReference type="NCBI Taxonomy" id="27334"/>
    <lineage>
        <taxon>Eukaryota</taxon>
        <taxon>Fungi</taxon>
        <taxon>Dikarya</taxon>
        <taxon>Ascomycota</taxon>
        <taxon>Pezizomycotina</taxon>
        <taxon>Eurotiomycetes</taxon>
        <taxon>Eurotiomycetidae</taxon>
        <taxon>Eurotiales</taxon>
        <taxon>Aspergillaceae</taxon>
        <taxon>Penicillium</taxon>
    </lineage>
</organism>
<dbReference type="Proteomes" id="UP000030143">
    <property type="component" value="Unassembled WGS sequence"/>
</dbReference>